<proteinExistence type="predicted"/>
<name>A0A8S3JGD1_9BILA</name>
<feature type="non-terminal residue" evidence="3">
    <location>
        <position position="138"/>
    </location>
</feature>
<reference evidence="3" key="1">
    <citation type="submission" date="2021-02" db="EMBL/GenBank/DDBJ databases">
        <authorList>
            <person name="Nowell W R."/>
        </authorList>
    </citation>
    <scope>NUCLEOTIDE SEQUENCE</scope>
</reference>
<dbReference type="Proteomes" id="UP000681720">
    <property type="component" value="Unassembled WGS sequence"/>
</dbReference>
<comment type="caution">
    <text evidence="3">The sequence shown here is derived from an EMBL/GenBank/DDBJ whole genome shotgun (WGS) entry which is preliminary data.</text>
</comment>
<evidence type="ECO:0000313" key="3">
    <source>
        <dbReference type="EMBL" id="CAF5219007.1"/>
    </source>
</evidence>
<organism evidence="3 4">
    <name type="scientific">Rotaria magnacalcarata</name>
    <dbReference type="NCBI Taxonomy" id="392030"/>
    <lineage>
        <taxon>Eukaryota</taxon>
        <taxon>Metazoa</taxon>
        <taxon>Spiralia</taxon>
        <taxon>Gnathifera</taxon>
        <taxon>Rotifera</taxon>
        <taxon>Eurotatoria</taxon>
        <taxon>Bdelloidea</taxon>
        <taxon>Philodinida</taxon>
        <taxon>Philodinidae</taxon>
        <taxon>Rotaria</taxon>
    </lineage>
</organism>
<accession>A0A8S3JGD1</accession>
<evidence type="ECO:0000259" key="1">
    <source>
        <dbReference type="PROSITE" id="PS50222"/>
    </source>
</evidence>
<dbReference type="InterPro" id="IPR018247">
    <property type="entry name" value="EF_Hand_1_Ca_BS"/>
</dbReference>
<dbReference type="PROSITE" id="PS00018">
    <property type="entry name" value="EF_HAND_1"/>
    <property type="match status" value="1"/>
</dbReference>
<dbReference type="Proteomes" id="UP000681967">
    <property type="component" value="Unassembled WGS sequence"/>
</dbReference>
<dbReference type="EMBL" id="CAJOBJ010362517">
    <property type="protein sequence ID" value="CAF5219007.1"/>
    <property type="molecule type" value="Genomic_DNA"/>
</dbReference>
<dbReference type="GO" id="GO:0005509">
    <property type="term" value="F:calcium ion binding"/>
    <property type="evidence" value="ECO:0007669"/>
    <property type="project" value="InterPro"/>
</dbReference>
<dbReference type="AlphaFoldDB" id="A0A8S3JGD1"/>
<feature type="domain" description="EF-hand" evidence="1">
    <location>
        <begin position="108"/>
        <end position="138"/>
    </location>
</feature>
<evidence type="ECO:0000313" key="2">
    <source>
        <dbReference type="EMBL" id="CAF5151492.1"/>
    </source>
</evidence>
<dbReference type="PROSITE" id="PS50222">
    <property type="entry name" value="EF_HAND_2"/>
    <property type="match status" value="1"/>
</dbReference>
<evidence type="ECO:0000313" key="4">
    <source>
        <dbReference type="Proteomes" id="UP000681720"/>
    </source>
</evidence>
<sequence length="138" mass="14196">RQFQRFGVTPENPEEYIRRYGATLFDSHSLLQQARTVGVVEDISVPTVANASAVSTSGFSSSSSAGGQVLDTTTLNGFELGGGNGGGSRASFYESSYSGGGNVSGTGSGLVGINNLFKAADTNNDGVLSPLEFRNAGF</sequence>
<gene>
    <name evidence="2" type="ORF">BYL167_LOCUS72346</name>
    <name evidence="3" type="ORF">GIL414_LOCUS83253</name>
</gene>
<dbReference type="EMBL" id="CAJOBH010258024">
    <property type="protein sequence ID" value="CAF5151492.1"/>
    <property type="molecule type" value="Genomic_DNA"/>
</dbReference>
<dbReference type="InterPro" id="IPR002048">
    <property type="entry name" value="EF_hand_dom"/>
</dbReference>
<protein>
    <recommendedName>
        <fullName evidence="1">EF-hand domain-containing protein</fullName>
    </recommendedName>
</protein>